<sequence length="692" mass="78456">MRNLLKARINLNLLKHNLKTQRAYIVLFTVFFFVLFPSSTIVKILRRDGFPSMLSGDSVPFALIIFTGMVMFFMPFITQSYLNSKKAVDVYHALPITRNDLYLTNAFSSFIIVYLPFTINYVLGYSLLASQGVNFANHHVFLYFAFASILFFAIQTCNNFVIMNTGTLANGLVHAFILFIAPFVAYGAFTSFVESFIFGVSAFDEMILSYLSPSYGLLRLIGVPSKNQVLVVGTVWLIVSIGFTCFNLNLYNKRKSERSEEPFTNHRYFPLVVSLFTGLVLTGLMSLFTYSNDSSSNKGLADYLTLNTFLIPMGISFVMYIVLDFFRYKSTKHFAKAVIHYFIIAATTVSICVVLIFTNLLGYGNFIPSTQSIREVKVTHYSVVSQLYPTSYYYDISNLVLTEDQSIQEIVNFHHKILNFYDENPNFGYYDSDYTFENENAQKAPVSNIDTISIEYKVRGGFTVSRNYNIPSSLSTSLYTLANNWDVQTSAHRILNPEVVLDTNSVTFFNATMTKTRTLSFTENVRTEFINRYKEDLSSMDDETFAFEESELKYVLQYSAYTYDAQRDIYASSNVSTLFIDSRFKYTVDYLDSLIGGEETMNPSGSSFTLATFGENDIVIPQYGLPFITIDDLYGYAILDSRSLTRDEAHALSSNINGPHLRTTSKAVYVVTVGSSTYFLPTDFTTTSTIDN</sequence>
<evidence type="ECO:0000313" key="3">
    <source>
        <dbReference type="Proteomes" id="UP000063781"/>
    </source>
</evidence>
<proteinExistence type="predicted"/>
<accession>A0A0X8H1Z4</accession>
<dbReference type="KEGG" id="erl:AOC36_11370"/>
<keyword evidence="3" id="KW-1185">Reference proteome</keyword>
<feature type="transmembrane region" description="Helical" evidence="1">
    <location>
        <begin position="140"/>
        <end position="162"/>
    </location>
</feature>
<feature type="transmembrane region" description="Helical" evidence="1">
    <location>
        <begin position="102"/>
        <end position="128"/>
    </location>
</feature>
<feature type="transmembrane region" description="Helical" evidence="1">
    <location>
        <begin position="168"/>
        <end position="189"/>
    </location>
</feature>
<feature type="transmembrane region" description="Helical" evidence="1">
    <location>
        <begin position="229"/>
        <end position="248"/>
    </location>
</feature>
<keyword evidence="1" id="KW-0812">Transmembrane</keyword>
<reference evidence="2 3" key="1">
    <citation type="submission" date="2015-10" db="EMBL/GenBank/DDBJ databases">
        <title>Erysipelothrix larvae sp. LV19 isolated from the larval gut of the rhinoceros beetle, Trypoxylus dichotomus.</title>
        <authorList>
            <person name="Lim S."/>
            <person name="Kim B.-C."/>
        </authorList>
    </citation>
    <scope>NUCLEOTIDE SEQUENCE [LARGE SCALE GENOMIC DNA]</scope>
    <source>
        <strain evidence="2 3">LV19</strain>
    </source>
</reference>
<feature type="transmembrane region" description="Helical" evidence="1">
    <location>
        <begin position="58"/>
        <end position="82"/>
    </location>
</feature>
<feature type="transmembrane region" description="Helical" evidence="1">
    <location>
        <begin position="23"/>
        <end position="46"/>
    </location>
</feature>
<dbReference type="OrthoDB" id="1643401at2"/>
<dbReference type="STRING" id="1514105.AOC36_11370"/>
<dbReference type="Proteomes" id="UP000063781">
    <property type="component" value="Chromosome"/>
</dbReference>
<gene>
    <name evidence="2" type="ORF">AOC36_11370</name>
</gene>
<dbReference type="AlphaFoldDB" id="A0A0X8H1Z4"/>
<evidence type="ECO:0000313" key="2">
    <source>
        <dbReference type="EMBL" id="AMC94550.1"/>
    </source>
</evidence>
<protein>
    <submittedName>
        <fullName evidence="2">Uncharacterized protein</fullName>
    </submittedName>
</protein>
<feature type="transmembrane region" description="Helical" evidence="1">
    <location>
        <begin position="268"/>
        <end position="291"/>
    </location>
</feature>
<keyword evidence="1" id="KW-0472">Membrane</keyword>
<name>A0A0X8H1Z4_9FIRM</name>
<organism evidence="2 3">
    <name type="scientific">Erysipelothrix larvae</name>
    <dbReference type="NCBI Taxonomy" id="1514105"/>
    <lineage>
        <taxon>Bacteria</taxon>
        <taxon>Bacillati</taxon>
        <taxon>Bacillota</taxon>
        <taxon>Erysipelotrichia</taxon>
        <taxon>Erysipelotrichales</taxon>
        <taxon>Erysipelotrichaceae</taxon>
        <taxon>Erysipelothrix</taxon>
    </lineage>
</organism>
<keyword evidence="1" id="KW-1133">Transmembrane helix</keyword>
<dbReference type="EMBL" id="CP013213">
    <property type="protein sequence ID" value="AMC94550.1"/>
    <property type="molecule type" value="Genomic_DNA"/>
</dbReference>
<evidence type="ECO:0000256" key="1">
    <source>
        <dbReference type="SAM" id="Phobius"/>
    </source>
</evidence>
<feature type="transmembrane region" description="Helical" evidence="1">
    <location>
        <begin position="338"/>
        <end position="363"/>
    </location>
</feature>
<feature type="transmembrane region" description="Helical" evidence="1">
    <location>
        <begin position="303"/>
        <end position="326"/>
    </location>
</feature>
<dbReference type="RefSeq" id="WP_067634415.1">
    <property type="nucleotide sequence ID" value="NZ_CP013213.1"/>
</dbReference>